<dbReference type="OrthoDB" id="9793351at2"/>
<dbReference type="InterPro" id="IPR029063">
    <property type="entry name" value="SAM-dependent_MTases_sf"/>
</dbReference>
<name>A0A517MXF2_9BACT</name>
<dbReference type="GO" id="GO:0004766">
    <property type="term" value="F:spermidine synthase activity"/>
    <property type="evidence" value="ECO:0007669"/>
    <property type="project" value="UniProtKB-EC"/>
</dbReference>
<keyword evidence="3" id="KW-1185">Reference proteome</keyword>
<dbReference type="CDD" id="cd02440">
    <property type="entry name" value="AdoMet_MTases"/>
    <property type="match status" value="1"/>
</dbReference>
<protein>
    <submittedName>
        <fullName evidence="2">Spermidine synthase</fullName>
        <ecNumber evidence="2">2.5.1.16</ecNumber>
    </submittedName>
</protein>
<evidence type="ECO:0000256" key="1">
    <source>
        <dbReference type="ARBA" id="ARBA00023115"/>
    </source>
</evidence>
<keyword evidence="1" id="KW-0620">Polyamine biosynthesis</keyword>
<dbReference type="KEGG" id="amob:HG15A2_28670"/>
<dbReference type="RefSeq" id="WP_145060751.1">
    <property type="nucleotide sequence ID" value="NZ_CP036263.1"/>
</dbReference>
<dbReference type="AlphaFoldDB" id="A0A517MXF2"/>
<sequence>MPPHFEILAYEQTPLGVLCLRRRELASQPDTLVTEVTLDGEFLMSSFLTDSEKALATIGLSMHSRTTARELDVLIGGLGLGYTAEAALDWGIARSVEVVEYLPQVIDWLRSGQVPLSQKLNENPNLTITQGDVYALLTGPANRKFDAILIDVDHSPEDNLHEANRGFYSEAGIRKASQHLRPDGVLGVWSYAESSPLADTMQAVFGDVRIEPVTVWNPLIDVEQTDWLFFATLTE</sequence>
<evidence type="ECO:0000313" key="3">
    <source>
        <dbReference type="Proteomes" id="UP000319852"/>
    </source>
</evidence>
<dbReference type="EMBL" id="CP036263">
    <property type="protein sequence ID" value="QDS99543.1"/>
    <property type="molecule type" value="Genomic_DNA"/>
</dbReference>
<dbReference type="Proteomes" id="UP000319852">
    <property type="component" value="Chromosome"/>
</dbReference>
<dbReference type="GO" id="GO:0006596">
    <property type="term" value="P:polyamine biosynthetic process"/>
    <property type="evidence" value="ECO:0007669"/>
    <property type="project" value="UniProtKB-KW"/>
</dbReference>
<accession>A0A517MXF2</accession>
<keyword evidence="2" id="KW-0808">Transferase</keyword>
<dbReference type="Gene3D" id="3.40.50.150">
    <property type="entry name" value="Vaccinia Virus protein VP39"/>
    <property type="match status" value="1"/>
</dbReference>
<dbReference type="PANTHER" id="PTHR43317:SF3">
    <property type="entry name" value="BLR2883 PROTEIN"/>
    <property type="match status" value="1"/>
</dbReference>
<proteinExistence type="predicted"/>
<gene>
    <name evidence="2" type="primary">speE</name>
    <name evidence="2" type="ORF">HG15A2_28670</name>
</gene>
<dbReference type="PANTHER" id="PTHR43317">
    <property type="entry name" value="THERMOSPERMINE SYNTHASE ACAULIS5"/>
    <property type="match status" value="1"/>
</dbReference>
<evidence type="ECO:0000313" key="2">
    <source>
        <dbReference type="EMBL" id="QDS99543.1"/>
    </source>
</evidence>
<reference evidence="2 3" key="1">
    <citation type="submission" date="2019-02" db="EMBL/GenBank/DDBJ databases">
        <title>Deep-cultivation of Planctomycetes and their phenomic and genomic characterization uncovers novel biology.</title>
        <authorList>
            <person name="Wiegand S."/>
            <person name="Jogler M."/>
            <person name="Boedeker C."/>
            <person name="Pinto D."/>
            <person name="Vollmers J."/>
            <person name="Rivas-Marin E."/>
            <person name="Kohn T."/>
            <person name="Peeters S.H."/>
            <person name="Heuer A."/>
            <person name="Rast P."/>
            <person name="Oberbeckmann S."/>
            <person name="Bunk B."/>
            <person name="Jeske O."/>
            <person name="Meyerdierks A."/>
            <person name="Storesund J.E."/>
            <person name="Kallscheuer N."/>
            <person name="Luecker S."/>
            <person name="Lage O.M."/>
            <person name="Pohl T."/>
            <person name="Merkel B.J."/>
            <person name="Hornburger P."/>
            <person name="Mueller R.-W."/>
            <person name="Bruemmer F."/>
            <person name="Labrenz M."/>
            <person name="Spormann A.M."/>
            <person name="Op den Camp H."/>
            <person name="Overmann J."/>
            <person name="Amann R."/>
            <person name="Jetten M.S.M."/>
            <person name="Mascher T."/>
            <person name="Medema M.H."/>
            <person name="Devos D.P."/>
            <person name="Kaster A.-K."/>
            <person name="Ovreas L."/>
            <person name="Rohde M."/>
            <person name="Galperin M.Y."/>
            <person name="Jogler C."/>
        </authorList>
    </citation>
    <scope>NUCLEOTIDE SEQUENCE [LARGE SCALE GENOMIC DNA]</scope>
    <source>
        <strain evidence="2 3">HG15A2</strain>
    </source>
</reference>
<organism evidence="2 3">
    <name type="scientific">Adhaeretor mobilis</name>
    <dbReference type="NCBI Taxonomy" id="1930276"/>
    <lineage>
        <taxon>Bacteria</taxon>
        <taxon>Pseudomonadati</taxon>
        <taxon>Planctomycetota</taxon>
        <taxon>Planctomycetia</taxon>
        <taxon>Pirellulales</taxon>
        <taxon>Lacipirellulaceae</taxon>
        <taxon>Adhaeretor</taxon>
    </lineage>
</organism>
<dbReference type="EC" id="2.5.1.16" evidence="2"/>
<dbReference type="SUPFAM" id="SSF53335">
    <property type="entry name" value="S-adenosyl-L-methionine-dependent methyltransferases"/>
    <property type="match status" value="1"/>
</dbReference>